<accession>A0A0B6Y946</accession>
<gene>
    <name evidence="1" type="primary">ORF16446</name>
</gene>
<organism evidence="1">
    <name type="scientific">Arion vulgaris</name>
    <dbReference type="NCBI Taxonomy" id="1028688"/>
    <lineage>
        <taxon>Eukaryota</taxon>
        <taxon>Metazoa</taxon>
        <taxon>Spiralia</taxon>
        <taxon>Lophotrochozoa</taxon>
        <taxon>Mollusca</taxon>
        <taxon>Gastropoda</taxon>
        <taxon>Heterobranchia</taxon>
        <taxon>Euthyneura</taxon>
        <taxon>Panpulmonata</taxon>
        <taxon>Eupulmonata</taxon>
        <taxon>Stylommatophora</taxon>
        <taxon>Helicina</taxon>
        <taxon>Arionoidea</taxon>
        <taxon>Arionidae</taxon>
        <taxon>Arion</taxon>
    </lineage>
</organism>
<name>A0A0B6Y946_9EUPU</name>
<sequence>MECIDVYKLKKLTWLYCIKHALFMLMREQTDLFAKVALVKIFEMDGDHNSVA</sequence>
<reference evidence="1" key="1">
    <citation type="submission" date="2014-12" db="EMBL/GenBank/DDBJ databases">
        <title>Insight into the proteome of Arion vulgaris.</title>
        <authorList>
            <person name="Aradska J."/>
            <person name="Bulat T."/>
            <person name="Smidak R."/>
            <person name="Sarate P."/>
            <person name="Gangsoo J."/>
            <person name="Sialana F."/>
            <person name="Bilban M."/>
            <person name="Lubec G."/>
        </authorList>
    </citation>
    <scope>NUCLEOTIDE SEQUENCE</scope>
    <source>
        <tissue evidence="1">Skin</tissue>
    </source>
</reference>
<protein>
    <submittedName>
        <fullName evidence="1">Uncharacterized protein</fullName>
    </submittedName>
</protein>
<dbReference type="EMBL" id="HACG01005491">
    <property type="protein sequence ID" value="CEK52356.1"/>
    <property type="molecule type" value="Transcribed_RNA"/>
</dbReference>
<proteinExistence type="predicted"/>
<dbReference type="AlphaFoldDB" id="A0A0B6Y946"/>
<evidence type="ECO:0000313" key="1">
    <source>
        <dbReference type="EMBL" id="CEK52356.1"/>
    </source>
</evidence>